<name>A0A1W1BVN3_9ZZZZ</name>
<dbReference type="PANTHER" id="PTHR34825:SF2">
    <property type="entry name" value="AAA-ATPASE-LIKE DOMAIN-CONTAINING PROTEIN"/>
    <property type="match status" value="1"/>
</dbReference>
<proteinExistence type="predicted"/>
<sequence>MRTDYSKLRYLVYTNKKLNGNFDLINRLIRDDKVVISEIKDNFSAFEMLEEENFASFLFALGFVTLEKYRAAIKLKIPNQTIKKIVADFMHYAFKDMDFNLHLQHFNNYLADFGYEKDLQVFHYLNEQTDSQSVIRDYIDGEGFIKGFLTAYLSLNPYYEVKTEKEVTKGFVDILLNPIKDEIVYGAVIEIKYIPKNKFDDNLLKEKIEDAKEQLDRYNISKVKNLQKKEFVKIILVYKAWELVYCEEYKISQVK</sequence>
<accession>A0A1W1BVN3</accession>
<protein>
    <recommendedName>
        <fullName evidence="2">AAA-ATPase-like domain-containing protein</fullName>
    </recommendedName>
</protein>
<dbReference type="Pfam" id="PF08011">
    <property type="entry name" value="PDDEXK_9"/>
    <property type="match status" value="1"/>
</dbReference>
<dbReference type="InterPro" id="IPR012547">
    <property type="entry name" value="PDDEXK_9"/>
</dbReference>
<gene>
    <name evidence="1" type="ORF">MNB_SV-12-1414</name>
</gene>
<dbReference type="EMBL" id="FPHE01000080">
    <property type="protein sequence ID" value="SFV57668.1"/>
    <property type="molecule type" value="Genomic_DNA"/>
</dbReference>
<evidence type="ECO:0000313" key="1">
    <source>
        <dbReference type="EMBL" id="SFV57668.1"/>
    </source>
</evidence>
<organism evidence="1">
    <name type="scientific">hydrothermal vent metagenome</name>
    <dbReference type="NCBI Taxonomy" id="652676"/>
    <lineage>
        <taxon>unclassified sequences</taxon>
        <taxon>metagenomes</taxon>
        <taxon>ecological metagenomes</taxon>
    </lineage>
</organism>
<dbReference type="PANTHER" id="PTHR34825">
    <property type="entry name" value="CONSERVED PROTEIN, WITH A WEAK D-GALACTARATE DEHYDRATASE/ALTRONATE HYDROLASE DOMAIN"/>
    <property type="match status" value="1"/>
</dbReference>
<dbReference type="AlphaFoldDB" id="A0A1W1BVN3"/>
<evidence type="ECO:0008006" key="2">
    <source>
        <dbReference type="Google" id="ProtNLM"/>
    </source>
</evidence>
<reference evidence="1" key="1">
    <citation type="submission" date="2016-10" db="EMBL/GenBank/DDBJ databases">
        <authorList>
            <person name="de Groot N.N."/>
        </authorList>
    </citation>
    <scope>NUCLEOTIDE SEQUENCE</scope>
</reference>